<dbReference type="GO" id="GO:0000287">
    <property type="term" value="F:magnesium ion binding"/>
    <property type="evidence" value="ECO:0007669"/>
    <property type="project" value="InterPro"/>
</dbReference>
<comment type="similarity">
    <text evidence="2 7">Belongs to the phosphohexose mutase family.</text>
</comment>
<accession>A0A935CC20</accession>
<dbReference type="Pfam" id="PF02878">
    <property type="entry name" value="PGM_PMM_I"/>
    <property type="match status" value="1"/>
</dbReference>
<keyword evidence="6" id="KW-0413">Isomerase</keyword>
<feature type="domain" description="Alpha-D-phosphohexomutase C-terminal" evidence="9">
    <location>
        <begin position="517"/>
        <end position="562"/>
    </location>
</feature>
<dbReference type="Proteomes" id="UP000718281">
    <property type="component" value="Unassembled WGS sequence"/>
</dbReference>
<evidence type="ECO:0000256" key="6">
    <source>
        <dbReference type="ARBA" id="ARBA00023235"/>
    </source>
</evidence>
<evidence type="ECO:0000256" key="4">
    <source>
        <dbReference type="ARBA" id="ARBA00022723"/>
    </source>
</evidence>
<evidence type="ECO:0000256" key="2">
    <source>
        <dbReference type="ARBA" id="ARBA00010231"/>
    </source>
</evidence>
<dbReference type="SUPFAM" id="SSF53738">
    <property type="entry name" value="Phosphoglucomutase, first 3 domains"/>
    <property type="match status" value="3"/>
</dbReference>
<dbReference type="AlphaFoldDB" id="A0A935CC20"/>
<dbReference type="Pfam" id="PF02880">
    <property type="entry name" value="PGM_PMM_III"/>
    <property type="match status" value="1"/>
</dbReference>
<keyword evidence="4 7" id="KW-0479">Metal-binding</keyword>
<evidence type="ECO:0000259" key="9">
    <source>
        <dbReference type="Pfam" id="PF00408"/>
    </source>
</evidence>
<dbReference type="InterPro" id="IPR005844">
    <property type="entry name" value="A-D-PHexomutase_a/b/a-I"/>
</dbReference>
<gene>
    <name evidence="13" type="ORF">IPF40_00155</name>
</gene>
<keyword evidence="5 7" id="KW-0460">Magnesium</keyword>
<dbReference type="CDD" id="cd05799">
    <property type="entry name" value="PGM2"/>
    <property type="match status" value="1"/>
</dbReference>
<dbReference type="SUPFAM" id="SSF55957">
    <property type="entry name" value="Phosphoglucomutase, C-terminal domain"/>
    <property type="match status" value="1"/>
</dbReference>
<dbReference type="Pfam" id="PF00408">
    <property type="entry name" value="PGM_PMM_IV"/>
    <property type="match status" value="1"/>
</dbReference>
<evidence type="ECO:0000256" key="1">
    <source>
        <dbReference type="ARBA" id="ARBA00001946"/>
    </source>
</evidence>
<dbReference type="Gene3D" id="3.30.310.50">
    <property type="entry name" value="Alpha-D-phosphohexomutase, C-terminal domain"/>
    <property type="match status" value="1"/>
</dbReference>
<feature type="domain" description="Alpha-D-phosphohexomutase alpha/beta/alpha" evidence="11">
    <location>
        <begin position="248"/>
        <end position="348"/>
    </location>
</feature>
<feature type="domain" description="Alpha-D-phosphohexomutase alpha/beta/alpha" evidence="12">
    <location>
        <begin position="365"/>
        <end position="473"/>
    </location>
</feature>
<dbReference type="PROSITE" id="PS00710">
    <property type="entry name" value="PGM_PMM"/>
    <property type="match status" value="1"/>
</dbReference>
<organism evidence="13 14">
    <name type="scientific">Candidatus Phosphoribacter hodrii</name>
    <dbReference type="NCBI Taxonomy" id="2953743"/>
    <lineage>
        <taxon>Bacteria</taxon>
        <taxon>Bacillati</taxon>
        <taxon>Actinomycetota</taxon>
        <taxon>Actinomycetes</taxon>
        <taxon>Micrococcales</taxon>
        <taxon>Dermatophilaceae</taxon>
        <taxon>Candidatus Phosphoribacter</taxon>
    </lineage>
</organism>
<evidence type="ECO:0000256" key="5">
    <source>
        <dbReference type="ARBA" id="ARBA00022842"/>
    </source>
</evidence>
<dbReference type="GO" id="GO:0006166">
    <property type="term" value="P:purine ribonucleoside salvage"/>
    <property type="evidence" value="ECO:0007669"/>
    <property type="project" value="TreeGrafter"/>
</dbReference>
<evidence type="ECO:0000313" key="14">
    <source>
        <dbReference type="Proteomes" id="UP000718281"/>
    </source>
</evidence>
<feature type="domain" description="Alpha-D-phosphohexomutase alpha/beta/alpha" evidence="10">
    <location>
        <begin position="87"/>
        <end position="227"/>
    </location>
</feature>
<dbReference type="EMBL" id="JADIXZ010000001">
    <property type="protein sequence ID" value="MBK6299508.1"/>
    <property type="molecule type" value="Genomic_DNA"/>
</dbReference>
<dbReference type="InterPro" id="IPR005841">
    <property type="entry name" value="Alpha-D-phosphohexomutase_SF"/>
</dbReference>
<dbReference type="Pfam" id="PF02879">
    <property type="entry name" value="PGM_PMM_II"/>
    <property type="match status" value="1"/>
</dbReference>
<protein>
    <submittedName>
        <fullName evidence="13">Phospho-sugar mutase</fullName>
    </submittedName>
</protein>
<dbReference type="GO" id="GO:0005975">
    <property type="term" value="P:carbohydrate metabolic process"/>
    <property type="evidence" value="ECO:0007669"/>
    <property type="project" value="InterPro"/>
</dbReference>
<dbReference type="InterPro" id="IPR036900">
    <property type="entry name" value="A-D-PHexomutase_C_sf"/>
</dbReference>
<evidence type="ECO:0000259" key="12">
    <source>
        <dbReference type="Pfam" id="PF02880"/>
    </source>
</evidence>
<dbReference type="InterPro" id="IPR016066">
    <property type="entry name" value="A-D-PHexomutase_CS"/>
</dbReference>
<dbReference type="GO" id="GO:0008973">
    <property type="term" value="F:phosphopentomutase activity"/>
    <property type="evidence" value="ECO:0007669"/>
    <property type="project" value="TreeGrafter"/>
</dbReference>
<evidence type="ECO:0000313" key="13">
    <source>
        <dbReference type="EMBL" id="MBK6299508.1"/>
    </source>
</evidence>
<dbReference type="Gene3D" id="3.40.120.10">
    <property type="entry name" value="Alpha-D-Glucose-1,6-Bisphosphate, subunit A, domain 3"/>
    <property type="match status" value="3"/>
</dbReference>
<evidence type="ECO:0000256" key="3">
    <source>
        <dbReference type="ARBA" id="ARBA00022553"/>
    </source>
</evidence>
<feature type="region of interest" description="Disordered" evidence="8">
    <location>
        <begin position="1"/>
        <end position="31"/>
    </location>
</feature>
<proteinExistence type="inferred from homology"/>
<evidence type="ECO:0000256" key="7">
    <source>
        <dbReference type="RuleBase" id="RU004326"/>
    </source>
</evidence>
<dbReference type="InterPro" id="IPR005845">
    <property type="entry name" value="A-D-PHexomutase_a/b/a-II"/>
</dbReference>
<evidence type="ECO:0000259" key="11">
    <source>
        <dbReference type="Pfam" id="PF02879"/>
    </source>
</evidence>
<dbReference type="InterPro" id="IPR005846">
    <property type="entry name" value="A-D-PHexomutase_a/b/a-III"/>
</dbReference>
<dbReference type="InterPro" id="IPR016055">
    <property type="entry name" value="A-D-PHexomutase_a/b/a-I/II/III"/>
</dbReference>
<comment type="caution">
    <text evidence="13">The sequence shown here is derived from an EMBL/GenBank/DDBJ whole genome shotgun (WGS) entry which is preliminary data.</text>
</comment>
<name>A0A935CC20_9MICO</name>
<keyword evidence="3" id="KW-0597">Phosphoprotein</keyword>
<dbReference type="PANTHER" id="PTHR45745">
    <property type="entry name" value="PHOSPHOMANNOMUTASE 45A"/>
    <property type="match status" value="1"/>
</dbReference>
<dbReference type="PRINTS" id="PR00509">
    <property type="entry name" value="PGMPMM"/>
</dbReference>
<dbReference type="PANTHER" id="PTHR45745:SF1">
    <property type="entry name" value="PHOSPHOGLUCOMUTASE 2B-RELATED"/>
    <property type="match status" value="1"/>
</dbReference>
<reference evidence="13 14" key="1">
    <citation type="submission" date="2020-10" db="EMBL/GenBank/DDBJ databases">
        <title>Connecting structure to function with the recovery of over 1000 high-quality activated sludge metagenome-assembled genomes encoding full-length rRNA genes using long-read sequencing.</title>
        <authorList>
            <person name="Singleton C.M."/>
            <person name="Petriglieri F."/>
            <person name="Kristensen J.M."/>
            <person name="Kirkegaard R.H."/>
            <person name="Michaelsen T.Y."/>
            <person name="Andersen M.H."/>
            <person name="Karst S.M."/>
            <person name="Dueholm M.S."/>
            <person name="Nielsen P.H."/>
            <person name="Albertsen M."/>
        </authorList>
    </citation>
    <scope>NUCLEOTIDE SEQUENCE [LARGE SCALE GENOMIC DNA]</scope>
    <source>
        <strain evidence="13">AalE_18-Q3-R2-46_BAT3C.188</strain>
    </source>
</reference>
<evidence type="ECO:0000259" key="10">
    <source>
        <dbReference type="Pfam" id="PF02878"/>
    </source>
</evidence>
<comment type="cofactor">
    <cofactor evidence="1">
        <name>Mg(2+)</name>
        <dbReference type="ChEBI" id="CHEBI:18420"/>
    </cofactor>
</comment>
<evidence type="ECO:0000256" key="8">
    <source>
        <dbReference type="SAM" id="MobiDB-lite"/>
    </source>
</evidence>
<sequence length="596" mass="61630">MRRAAGQGGHQDRSRELSPVTADSTGPEADPTLFAAAEAWLADDPDASTRAELAAVLEAARSGDGGAGDEAAAAAVADLADRFAGMLQFGTAGLRGRLGAGPNRMNRAVVIRAAAGLTAYLKHDADHPQTEPFVVVGYDARHKSDEFARDTAAVVTAAGGRAVVLPHVLPTPVLAFAIRYLGADAGVMVTASHNPREDNGYKVYLGDGSQIVPPADALIAARIAAVESVAQVPLATDGWETLGPDVLDAYLDAVSGLVRPDAPRAVRVVHTSLHGVGNDTVVEAFARAGFPPLYAVASQSQPDPEFPTVVFPNPEEAGAIDAALELAREVGPDLVVANDPDADRCAIAVPDPAAAGGGGWRMLRGDEVGALLGAHLLSRGVAAGGVFANSIVSSRLLAAMAAAAGVAHEETLTGFKWIARVPGLAFGYEEALGYCVAPEVVRDKDGVSAALLVAEQAAGLAAAGRSLLDVLDDLAVEHGVYATDAFSVRVSDLALMPALMERLRSAPPTRVAGVAVAQLDDLARGDGGLPPTDGLRFFLADRSRVIVRPSGTEPKVKVYLEAIEPVDGRDDLTAARERAGTRLAAIRADFEELTRI</sequence>
<dbReference type="InterPro" id="IPR005843">
    <property type="entry name" value="A-D-PHexomutase_C"/>
</dbReference>